<feature type="compositionally biased region" description="Low complexity" evidence="1">
    <location>
        <begin position="140"/>
        <end position="209"/>
    </location>
</feature>
<feature type="compositionally biased region" description="Polar residues" evidence="1">
    <location>
        <begin position="210"/>
        <end position="232"/>
    </location>
</feature>
<dbReference type="PANTHER" id="PTHR46381:SF4">
    <property type="entry name" value="PROTEIN-TYROSINE-PHOSPHATASE MKP1"/>
    <property type="match status" value="1"/>
</dbReference>
<dbReference type="Pfam" id="PF05056">
    <property type="entry name" value="DUF674"/>
    <property type="match status" value="1"/>
</dbReference>
<dbReference type="InterPro" id="IPR029006">
    <property type="entry name" value="ADF-H/Gelsolin-like_dom_sf"/>
</dbReference>
<dbReference type="InterPro" id="IPR007750">
    <property type="entry name" value="DUF674"/>
</dbReference>
<dbReference type="SUPFAM" id="SSF55753">
    <property type="entry name" value="Actin depolymerizing proteins"/>
    <property type="match status" value="1"/>
</dbReference>
<reference evidence="3" key="1">
    <citation type="journal article" date="2020" name="Genome Biol.">
        <title>Gamete binning: chromosome-level and haplotype-resolved genome assembly enabled by high-throughput single-cell sequencing of gamete genomes.</title>
        <authorList>
            <person name="Campoy J.A."/>
            <person name="Sun H."/>
            <person name="Goel M."/>
            <person name="Jiao W.-B."/>
            <person name="Folz-Donahue K."/>
            <person name="Wang N."/>
            <person name="Rubio M."/>
            <person name="Liu C."/>
            <person name="Kukat C."/>
            <person name="Ruiz D."/>
            <person name="Huettel B."/>
            <person name="Schneeberger K."/>
        </authorList>
    </citation>
    <scope>NUCLEOTIDE SEQUENCE [LARGE SCALE GENOMIC DNA]</scope>
    <source>
        <strain evidence="3">cv. Rojo Pasion</strain>
    </source>
</reference>
<dbReference type="Proteomes" id="UP000507245">
    <property type="component" value="Unassembled WGS sequence"/>
</dbReference>
<dbReference type="EMBL" id="CAEKKB010000002">
    <property type="protein sequence ID" value="CAB4300999.1"/>
    <property type="molecule type" value="Genomic_DNA"/>
</dbReference>
<feature type="region of interest" description="Disordered" evidence="1">
    <location>
        <begin position="112"/>
        <end position="241"/>
    </location>
</feature>
<organism evidence="2 3">
    <name type="scientific">Prunus armeniaca</name>
    <name type="common">Apricot</name>
    <name type="synonym">Armeniaca vulgaris</name>
    <dbReference type="NCBI Taxonomy" id="36596"/>
    <lineage>
        <taxon>Eukaryota</taxon>
        <taxon>Viridiplantae</taxon>
        <taxon>Streptophyta</taxon>
        <taxon>Embryophyta</taxon>
        <taxon>Tracheophyta</taxon>
        <taxon>Spermatophyta</taxon>
        <taxon>Magnoliopsida</taxon>
        <taxon>eudicotyledons</taxon>
        <taxon>Gunneridae</taxon>
        <taxon>Pentapetalae</taxon>
        <taxon>rosids</taxon>
        <taxon>fabids</taxon>
        <taxon>Rosales</taxon>
        <taxon>Rosaceae</taxon>
        <taxon>Amygdaloideae</taxon>
        <taxon>Amygdaleae</taxon>
        <taxon>Prunus</taxon>
    </lineage>
</organism>
<proteinExistence type="predicted"/>
<sequence>MYLLIVHIPSAIYVWIGKNCEAIMERDARGAVCQIVRYERVQGPITIIKEGEEPAYSWDAFSNIFPLMDKSGNGGEVGESTVKIHPGERKTDGYNVDFEIFQKAIRGSFVPPFASSENEHETHLPARESSWSMLRPKNNSSASSSSSSSSSSSPLYLSPDSISSESSTSSKYFSESSMDSPSAASCSLPVSSTLSNDSDMSLLSSKSSDQPMSNSPENVVSNCSSQSYSRSTSLPSKKLSPLAERRGSLSLKLPVMSDKMRLMSTSSKFLSTKEDGVRINDSTCSVGHIDDIDKGSVNGACCKFSLFAVRSVLSIPSMATTNSASVSLKLLIDTKSYKVLFAEASKEVVDFRFSFLSLNVATVTRLLSTDGMVGCLGNLYQSAESLSVNSYLPLNLKDTLLKPKTTISAANIFQLPLPTNND</sequence>
<dbReference type="PANTHER" id="PTHR46381">
    <property type="entry name" value="MKPA PROTEIN"/>
    <property type="match status" value="1"/>
</dbReference>
<evidence type="ECO:0008006" key="4">
    <source>
        <dbReference type="Google" id="ProtNLM"/>
    </source>
</evidence>
<protein>
    <recommendedName>
        <fullName evidence="4">Gelsolin-like domain-containing protein</fullName>
    </recommendedName>
</protein>
<dbReference type="Gene3D" id="3.40.20.10">
    <property type="entry name" value="Severin"/>
    <property type="match status" value="1"/>
</dbReference>
<gene>
    <name evidence="2" type="ORF">ORAREDHAP_LOCUS16348</name>
</gene>
<keyword evidence="3" id="KW-1185">Reference proteome</keyword>
<dbReference type="OrthoDB" id="1165547at2759"/>
<evidence type="ECO:0000313" key="2">
    <source>
        <dbReference type="EMBL" id="CAB4300999.1"/>
    </source>
</evidence>
<feature type="compositionally biased region" description="Basic and acidic residues" evidence="1">
    <location>
        <begin position="117"/>
        <end position="126"/>
    </location>
</feature>
<accession>A0A6J5WHJ0</accession>
<name>A0A6J5WHJ0_PRUAR</name>
<dbReference type="AlphaFoldDB" id="A0A6J5WHJ0"/>
<evidence type="ECO:0000256" key="1">
    <source>
        <dbReference type="SAM" id="MobiDB-lite"/>
    </source>
</evidence>
<evidence type="ECO:0000313" key="3">
    <source>
        <dbReference type="Proteomes" id="UP000507245"/>
    </source>
</evidence>